<keyword evidence="4" id="KW-1003">Cell membrane</keyword>
<evidence type="ECO:0000256" key="2">
    <source>
        <dbReference type="ARBA" id="ARBA00009773"/>
    </source>
</evidence>
<feature type="transmembrane region" description="Helical" evidence="8">
    <location>
        <begin position="234"/>
        <end position="258"/>
    </location>
</feature>
<evidence type="ECO:0000256" key="4">
    <source>
        <dbReference type="ARBA" id="ARBA00022475"/>
    </source>
</evidence>
<reference evidence="9 10" key="1">
    <citation type="submission" date="2019-05" db="EMBL/GenBank/DDBJ databases">
        <authorList>
            <person name="Lee S.D."/>
        </authorList>
    </citation>
    <scope>NUCLEOTIDE SEQUENCE [LARGE SCALE GENOMIC DNA]</scope>
    <source>
        <strain evidence="9 10">C5-26</strain>
    </source>
</reference>
<comment type="caution">
    <text evidence="9">The sequence shown here is derived from an EMBL/GenBank/DDBJ whole genome shotgun (WGS) entry which is preliminary data.</text>
</comment>
<proteinExistence type="inferred from homology"/>
<evidence type="ECO:0000256" key="3">
    <source>
        <dbReference type="ARBA" id="ARBA00022448"/>
    </source>
</evidence>
<gene>
    <name evidence="9" type="ORF">FGL98_18300</name>
</gene>
<keyword evidence="10" id="KW-1185">Reference proteome</keyword>
<accession>A0A563DW96</accession>
<dbReference type="AlphaFoldDB" id="A0A563DW96"/>
<keyword evidence="5 8" id="KW-0812">Transmembrane</keyword>
<feature type="transmembrane region" description="Helical" evidence="8">
    <location>
        <begin position="89"/>
        <end position="110"/>
    </location>
</feature>
<dbReference type="Proteomes" id="UP000320244">
    <property type="component" value="Unassembled WGS sequence"/>
</dbReference>
<dbReference type="InterPro" id="IPR002549">
    <property type="entry name" value="AI-2E-like"/>
</dbReference>
<dbReference type="OrthoDB" id="9784366at2"/>
<evidence type="ECO:0000313" key="9">
    <source>
        <dbReference type="EMBL" id="TWP34213.1"/>
    </source>
</evidence>
<dbReference type="EMBL" id="VCQV01000030">
    <property type="protein sequence ID" value="TWP34213.1"/>
    <property type="molecule type" value="Genomic_DNA"/>
</dbReference>
<keyword evidence="3" id="KW-0813">Transport</keyword>
<dbReference type="PANTHER" id="PTHR21716:SF53">
    <property type="entry name" value="PERMEASE PERM-RELATED"/>
    <property type="match status" value="1"/>
</dbReference>
<feature type="transmembrane region" description="Helical" evidence="8">
    <location>
        <begin position="295"/>
        <end position="317"/>
    </location>
</feature>
<feature type="transmembrane region" description="Helical" evidence="8">
    <location>
        <begin position="264"/>
        <end position="288"/>
    </location>
</feature>
<name>A0A563DW96_9MICO</name>
<dbReference type="GO" id="GO:0005886">
    <property type="term" value="C:plasma membrane"/>
    <property type="evidence" value="ECO:0007669"/>
    <property type="project" value="UniProtKB-SubCell"/>
</dbReference>
<keyword evidence="6 8" id="KW-1133">Transmembrane helix</keyword>
<dbReference type="Pfam" id="PF01594">
    <property type="entry name" value="AI-2E_transport"/>
    <property type="match status" value="1"/>
</dbReference>
<comment type="similarity">
    <text evidence="2">Belongs to the autoinducer-2 exporter (AI-2E) (TC 2.A.86) family.</text>
</comment>
<keyword evidence="7 8" id="KW-0472">Membrane</keyword>
<evidence type="ECO:0000256" key="5">
    <source>
        <dbReference type="ARBA" id="ARBA00022692"/>
    </source>
</evidence>
<feature type="transmembrane region" description="Helical" evidence="8">
    <location>
        <begin position="27"/>
        <end position="52"/>
    </location>
</feature>
<organism evidence="9 10">
    <name type="scientific">Leekyejoonella antrihumi</name>
    <dbReference type="NCBI Taxonomy" id="1660198"/>
    <lineage>
        <taxon>Bacteria</taxon>
        <taxon>Bacillati</taxon>
        <taxon>Actinomycetota</taxon>
        <taxon>Actinomycetes</taxon>
        <taxon>Micrococcales</taxon>
        <taxon>Dermacoccaceae</taxon>
        <taxon>Leekyejoonella</taxon>
    </lineage>
</organism>
<protein>
    <submittedName>
        <fullName evidence="9">AI-2E family transporter</fullName>
    </submittedName>
</protein>
<evidence type="ECO:0000313" key="10">
    <source>
        <dbReference type="Proteomes" id="UP000320244"/>
    </source>
</evidence>
<reference evidence="9 10" key="2">
    <citation type="submission" date="2019-08" db="EMBL/GenBank/DDBJ databases">
        <title>Jejuicoccus antrihumi gen. nov., sp. nov., a new member of the family Dermacoccaceae isolated from a cave.</title>
        <authorList>
            <person name="Schumann P."/>
            <person name="Kim I.S."/>
        </authorList>
    </citation>
    <scope>NUCLEOTIDE SEQUENCE [LARGE SCALE GENOMIC DNA]</scope>
    <source>
        <strain evidence="9 10">C5-26</strain>
    </source>
</reference>
<dbReference type="GO" id="GO:0055085">
    <property type="term" value="P:transmembrane transport"/>
    <property type="evidence" value="ECO:0007669"/>
    <property type="project" value="TreeGrafter"/>
</dbReference>
<sequence>MSTRQRPGRRDEAPAVDQRRATDDVSYGIRVAALWSVCFIAVVAGIVVLAWMLSKVGLVTTTVGVSIMLCALLQPFVTYLQRVGVPRVLAAVVVFIVGIVVFGVLIWFVVSQIANAHATLTDQLTGAAKTIDQWLVSGPLHMSPRNANRYTINLEGTISENADVITNRLASTATSALGLVSGAVLCIFATLFLMLDDGRIWGWVVGLFPVHIRSHVREAGNAAWRTLTIYMRSLVLLAAVNALAMVPVMLIAGIPLVIPLAVLLFLGSLVPLIGVIVAGVIVALIALVTQGVTTAIVVTIILVVVVQLFGNLLNPVILGKFVAVHPLAILVTVTAGTLVAGAFGAFVAVPLVAVINNAIKVMRVHEPAEELVTEEAT</sequence>
<feature type="transmembrane region" description="Helical" evidence="8">
    <location>
        <begin position="329"/>
        <end position="355"/>
    </location>
</feature>
<evidence type="ECO:0000256" key="1">
    <source>
        <dbReference type="ARBA" id="ARBA00004651"/>
    </source>
</evidence>
<evidence type="ECO:0000256" key="6">
    <source>
        <dbReference type="ARBA" id="ARBA00022989"/>
    </source>
</evidence>
<evidence type="ECO:0000256" key="7">
    <source>
        <dbReference type="ARBA" id="ARBA00023136"/>
    </source>
</evidence>
<dbReference type="RefSeq" id="WP_146319146.1">
    <property type="nucleotide sequence ID" value="NZ_VCQV01000030.1"/>
</dbReference>
<feature type="transmembrane region" description="Helical" evidence="8">
    <location>
        <begin position="58"/>
        <end position="77"/>
    </location>
</feature>
<evidence type="ECO:0000256" key="8">
    <source>
        <dbReference type="SAM" id="Phobius"/>
    </source>
</evidence>
<feature type="transmembrane region" description="Helical" evidence="8">
    <location>
        <begin position="176"/>
        <end position="195"/>
    </location>
</feature>
<dbReference type="PANTHER" id="PTHR21716">
    <property type="entry name" value="TRANSMEMBRANE PROTEIN"/>
    <property type="match status" value="1"/>
</dbReference>
<comment type="subcellular location">
    <subcellularLocation>
        <location evidence="1">Cell membrane</location>
        <topology evidence="1">Multi-pass membrane protein</topology>
    </subcellularLocation>
</comment>